<feature type="non-terminal residue" evidence="2">
    <location>
        <position position="1"/>
    </location>
</feature>
<dbReference type="EMBL" id="NXII01000071">
    <property type="protein sequence ID" value="RXI36184.1"/>
    <property type="molecule type" value="Genomic_DNA"/>
</dbReference>
<proteinExistence type="predicted"/>
<keyword evidence="1" id="KW-1133">Transmembrane helix</keyword>
<dbReference type="InterPro" id="IPR001036">
    <property type="entry name" value="Acrflvin-R"/>
</dbReference>
<organism evidence="2 3">
    <name type="scientific">Arcobacter cloacae</name>
    <dbReference type="NCBI Taxonomy" id="1054034"/>
    <lineage>
        <taxon>Bacteria</taxon>
        <taxon>Pseudomonadati</taxon>
        <taxon>Campylobacterota</taxon>
        <taxon>Epsilonproteobacteria</taxon>
        <taxon>Campylobacterales</taxon>
        <taxon>Arcobacteraceae</taxon>
        <taxon>Arcobacter</taxon>
    </lineage>
</organism>
<protein>
    <submittedName>
        <fullName evidence="2">Hydrophobe/amphiphile efflux-1 family RND transporter</fullName>
    </submittedName>
</protein>
<reference evidence="2 3" key="1">
    <citation type="submission" date="2017-09" db="EMBL/GenBank/DDBJ databases">
        <title>Genomics of the genus Arcobacter.</title>
        <authorList>
            <person name="Perez-Cataluna A."/>
            <person name="Figueras M.J."/>
            <person name="Salas-Masso N."/>
        </authorList>
    </citation>
    <scope>NUCLEOTIDE SEQUENCE [LARGE SCALE GENOMIC DNA]</scope>
    <source>
        <strain evidence="2 3">CECT 7834</strain>
    </source>
</reference>
<feature type="transmembrane region" description="Helical" evidence="1">
    <location>
        <begin position="6"/>
        <end position="24"/>
    </location>
</feature>
<feature type="transmembrane region" description="Helical" evidence="1">
    <location>
        <begin position="45"/>
        <end position="65"/>
    </location>
</feature>
<dbReference type="PANTHER" id="PTHR32063:SF24">
    <property type="entry name" value="CATION EFFLUX SYSTEM (ACRB_ACRD_ACRF FAMILY)"/>
    <property type="match status" value="1"/>
</dbReference>
<dbReference type="AlphaFoldDB" id="A0AA94FAM2"/>
<keyword evidence="3" id="KW-1185">Reference proteome</keyword>
<dbReference type="PANTHER" id="PTHR32063">
    <property type="match status" value="1"/>
</dbReference>
<feature type="transmembrane region" description="Helical" evidence="1">
    <location>
        <begin position="77"/>
        <end position="104"/>
    </location>
</feature>
<dbReference type="RefSeq" id="WP_164970464.1">
    <property type="nucleotide sequence ID" value="NZ_NXII01000071.1"/>
</dbReference>
<dbReference type="Pfam" id="PF00873">
    <property type="entry name" value="ACR_tran"/>
    <property type="match status" value="1"/>
</dbReference>
<accession>A0AA94FAM2</accession>
<dbReference type="SUPFAM" id="SSF82866">
    <property type="entry name" value="Multidrug efflux transporter AcrB transmembrane domain"/>
    <property type="match status" value="1"/>
</dbReference>
<dbReference type="GO" id="GO:0005886">
    <property type="term" value="C:plasma membrane"/>
    <property type="evidence" value="ECO:0007669"/>
    <property type="project" value="TreeGrafter"/>
</dbReference>
<evidence type="ECO:0000313" key="2">
    <source>
        <dbReference type="EMBL" id="RXI36184.1"/>
    </source>
</evidence>
<gene>
    <name evidence="2" type="ORF">CP963_14095</name>
</gene>
<dbReference type="GO" id="GO:0042910">
    <property type="term" value="F:xenobiotic transmembrane transporter activity"/>
    <property type="evidence" value="ECO:0007669"/>
    <property type="project" value="TreeGrafter"/>
</dbReference>
<dbReference type="Proteomes" id="UP000290378">
    <property type="component" value="Unassembled WGS sequence"/>
</dbReference>
<keyword evidence="1" id="KW-0472">Membrane</keyword>
<dbReference type="Gene3D" id="1.20.1640.10">
    <property type="entry name" value="Multidrug efflux transporter AcrB transmembrane domain"/>
    <property type="match status" value="2"/>
</dbReference>
<comment type="caution">
    <text evidence="2">The sequence shown here is derived from an EMBL/GenBank/DDBJ whole genome shotgun (WGS) entry which is preliminary data.</text>
</comment>
<feature type="non-terminal residue" evidence="2">
    <location>
        <position position="174"/>
    </location>
</feature>
<feature type="transmembrane region" description="Helical" evidence="1">
    <location>
        <begin position="139"/>
        <end position="158"/>
    </location>
</feature>
<name>A0AA94FAM2_9BACT</name>
<keyword evidence="1" id="KW-0812">Transmembrane</keyword>
<sequence>LTLFGLVLAIGIVVDDAIIVIENIERHMEEGKSPREAAFIAMQEVTGALIAIILVLGAIFIPVAFMGGLSGEIYRQFAITIVISVMISGFVALTLTPTLCVKILKNRKHEPKGFFKWFNNMFDKATEGYSFLIKKTIRFSLISILLYGGLIFVSYDMFKYMKTGLVPQEDQGTI</sequence>
<evidence type="ECO:0000313" key="3">
    <source>
        <dbReference type="Proteomes" id="UP000290378"/>
    </source>
</evidence>
<evidence type="ECO:0000256" key="1">
    <source>
        <dbReference type="SAM" id="Phobius"/>
    </source>
</evidence>